<name>D9Q334_ACIS3</name>
<keyword evidence="2" id="KW-1185">Reference proteome</keyword>
<dbReference type="InParanoid" id="D9Q334"/>
<sequence>MLRGPGLTSRDVTIYFHPSCETSHEVITGLRRAGALGRVRLVRLGSLEAVRLGVLSVPWVTVGDEPAATDPVSAEEVIDIVNGSKVDPGDPVEAFMNSVLHSSLASAVAILHGSLAPVAVRELVSAAVRSPVSGVRPEQVIGEVIRKDRELFAEWRDKLRRALSISFVRELYWASGGALSPQLVRELSRPEVVGLWLLGKGSLGRSALPYNPKGSASEDVEWIAEFVSRTASGLLEKVREEQEGIYSDKEYMEVVSSASGPSGP</sequence>
<organism evidence="1 2">
    <name type="scientific">Acidilobus saccharovorans (strain DSM 16705 / JCM 18335 / VKM B-2471 / 345-15)</name>
    <dbReference type="NCBI Taxonomy" id="666510"/>
    <lineage>
        <taxon>Archaea</taxon>
        <taxon>Thermoproteota</taxon>
        <taxon>Thermoprotei</taxon>
        <taxon>Acidilobales</taxon>
        <taxon>Acidilobaceae</taxon>
        <taxon>Acidilobus</taxon>
    </lineage>
</organism>
<dbReference type="STRING" id="666510.ASAC_1317"/>
<dbReference type="HOGENOM" id="CLU_095574_0_0_2"/>
<evidence type="ECO:0008006" key="3">
    <source>
        <dbReference type="Google" id="ProtNLM"/>
    </source>
</evidence>
<dbReference type="EMBL" id="CP001742">
    <property type="protein sequence ID" value="ADL19722.1"/>
    <property type="molecule type" value="Genomic_DNA"/>
</dbReference>
<accession>D9Q334</accession>
<reference evidence="1 2" key="1">
    <citation type="journal article" date="2010" name="Appl. Environ. Microbiol.">
        <title>The genome sequence of the crenarchaeon Acidilobus saccharovorans supports a new order, Acidilobales, and suggests an important ecological role in terrestrial acidic hot springs.</title>
        <authorList>
            <person name="Mardanov A.V."/>
            <person name="Svetlitchnyi V.A."/>
            <person name="Beletsky A.V."/>
            <person name="Prokofeva M.I."/>
            <person name="Bonch-Osmolovskaya E.A."/>
            <person name="Ravin N.V."/>
            <person name="Skryabin K.G."/>
        </authorList>
    </citation>
    <scope>NUCLEOTIDE SEQUENCE [LARGE SCALE GENOMIC DNA]</scope>
    <source>
        <strain evidence="2">DSM 16705 / JCM 18335 / VKM B-2471 / 345-15</strain>
    </source>
</reference>
<proteinExistence type="predicted"/>
<dbReference type="KEGG" id="asc:ASAC_1317"/>
<dbReference type="Proteomes" id="UP000000346">
    <property type="component" value="Chromosome"/>
</dbReference>
<evidence type="ECO:0000313" key="1">
    <source>
        <dbReference type="EMBL" id="ADL19722.1"/>
    </source>
</evidence>
<protein>
    <recommendedName>
        <fullName evidence="3">Thioredoxin/glutaredoxin-like protein</fullName>
    </recommendedName>
</protein>
<evidence type="ECO:0000313" key="2">
    <source>
        <dbReference type="Proteomes" id="UP000000346"/>
    </source>
</evidence>
<gene>
    <name evidence="1" type="ordered locus">ASAC_1317</name>
</gene>
<dbReference type="AlphaFoldDB" id="D9Q334"/>
<dbReference type="eggNOG" id="arCOG04235">
    <property type="taxonomic scope" value="Archaea"/>
</dbReference>